<gene>
    <name evidence="3" type="primary">LOC111456721</name>
</gene>
<evidence type="ECO:0000313" key="3">
    <source>
        <dbReference type="RefSeq" id="XP_022954455.1"/>
    </source>
</evidence>
<dbReference type="SUPFAM" id="SSF56672">
    <property type="entry name" value="DNA/RNA polymerases"/>
    <property type="match status" value="1"/>
</dbReference>
<dbReference type="Pfam" id="PF07727">
    <property type="entry name" value="RVT_2"/>
    <property type="match status" value="1"/>
</dbReference>
<organism evidence="2 3">
    <name type="scientific">Cucurbita moschata</name>
    <name type="common">Winter crookneck squash</name>
    <name type="synonym">Cucurbita pepo var. moschata</name>
    <dbReference type="NCBI Taxonomy" id="3662"/>
    <lineage>
        <taxon>Eukaryota</taxon>
        <taxon>Viridiplantae</taxon>
        <taxon>Streptophyta</taxon>
        <taxon>Embryophyta</taxon>
        <taxon>Tracheophyta</taxon>
        <taxon>Spermatophyta</taxon>
        <taxon>Magnoliopsida</taxon>
        <taxon>eudicotyledons</taxon>
        <taxon>Gunneridae</taxon>
        <taxon>Pentapetalae</taxon>
        <taxon>rosids</taxon>
        <taxon>fabids</taxon>
        <taxon>Cucurbitales</taxon>
        <taxon>Cucurbitaceae</taxon>
        <taxon>Cucurbiteae</taxon>
        <taxon>Cucurbita</taxon>
    </lineage>
</organism>
<reference evidence="3" key="1">
    <citation type="submission" date="2025-08" db="UniProtKB">
        <authorList>
            <consortium name="RefSeq"/>
        </authorList>
    </citation>
    <scope>IDENTIFICATION</scope>
    <source>
        <tissue evidence="3">Young leaves</tissue>
    </source>
</reference>
<proteinExistence type="predicted"/>
<feature type="domain" description="Reverse transcriptase Ty1/copia-type" evidence="1">
    <location>
        <begin position="31"/>
        <end position="130"/>
    </location>
</feature>
<dbReference type="Proteomes" id="UP000504609">
    <property type="component" value="Unplaced"/>
</dbReference>
<name>A0A6J1GSG5_CUCMO</name>
<dbReference type="PANTHER" id="PTHR11439:SF515">
    <property type="entry name" value="GAG-POL POLYPROTEIN"/>
    <property type="match status" value="1"/>
</dbReference>
<sequence length="335" mass="37661">MHHMDVKTAFLNGELEEEVYVVQREGFAGKENSNMEYALYKKINGVEKMIIGTYVDDLIIVGSNKQVIAQFKEEMHQKFEMSDLGLLSYYLGIEVRQSSESITLCQAGYARKILEKLGMGECNPCSIPMEPRMKMSKHGNGEPAVDKTLYRSVIGSLRYLVNTQPDIAYSVGVMSRYMEAPTTSHLIVVKQIFRYVKVTLSFGCVYKKLSNVELVGFSDSDMAGDIDDRKSTTGVLYYLGVNPITWVSQKQKVVALSSCEAKYIAATAGTCHGVWLGRILSNIRQLQVKPKLNVDNKSAIALAKNPVYHDRSKHIDTRFHLCASVCKLKLLNWNM</sequence>
<dbReference type="InterPro" id="IPR043502">
    <property type="entry name" value="DNA/RNA_pol_sf"/>
</dbReference>
<evidence type="ECO:0000313" key="2">
    <source>
        <dbReference type="Proteomes" id="UP000504609"/>
    </source>
</evidence>
<dbReference type="KEGG" id="cmos:111456721"/>
<keyword evidence="2" id="KW-1185">Reference proteome</keyword>
<dbReference type="InterPro" id="IPR013103">
    <property type="entry name" value="RVT_2"/>
</dbReference>
<dbReference type="PANTHER" id="PTHR11439">
    <property type="entry name" value="GAG-POL-RELATED RETROTRANSPOSON"/>
    <property type="match status" value="1"/>
</dbReference>
<dbReference type="GeneID" id="111456721"/>
<dbReference type="CDD" id="cd09272">
    <property type="entry name" value="RNase_HI_RT_Ty1"/>
    <property type="match status" value="1"/>
</dbReference>
<accession>A0A6J1GSG5</accession>
<protein>
    <submittedName>
        <fullName evidence="3">Uncharacterized protein LOC111456721</fullName>
    </submittedName>
</protein>
<dbReference type="RefSeq" id="XP_022954455.1">
    <property type="nucleotide sequence ID" value="XM_023098687.1"/>
</dbReference>
<dbReference type="AlphaFoldDB" id="A0A6J1GSG5"/>
<evidence type="ECO:0000259" key="1">
    <source>
        <dbReference type="Pfam" id="PF07727"/>
    </source>
</evidence>